<feature type="compositionally biased region" description="Polar residues" evidence="1">
    <location>
        <begin position="77"/>
        <end position="106"/>
    </location>
</feature>
<protein>
    <submittedName>
        <fullName evidence="2">Uncharacterized protein</fullName>
    </submittedName>
</protein>
<comment type="caution">
    <text evidence="2">The sequence shown here is derived from an EMBL/GenBank/DDBJ whole genome shotgun (WGS) entry which is preliminary data.</text>
</comment>
<sequence>MRYRVLANLVIANDSAGRAHHVYKDGIITDLAAKQRPHLLDMGMIEEIPDATPPGVVGPDDEDDQGDAPAIVAQPVTVPQTTDNAGSTPVVSQQVGDNPESNSGQSEVPARPPQIAKKEVWLDWAVKAQKVTPEQAESMTLEQLKALD</sequence>
<dbReference type="EMBL" id="NGAF01000002">
    <property type="protein sequence ID" value="OXR46668.1"/>
    <property type="molecule type" value="Genomic_DNA"/>
</dbReference>
<proteinExistence type="predicted"/>
<organism evidence="2 3">
    <name type="scientific">Nocardia cerradoensis</name>
    <dbReference type="NCBI Taxonomy" id="85688"/>
    <lineage>
        <taxon>Bacteria</taxon>
        <taxon>Bacillati</taxon>
        <taxon>Actinomycetota</taxon>
        <taxon>Actinomycetes</taxon>
        <taxon>Mycobacteriales</taxon>
        <taxon>Nocardiaceae</taxon>
        <taxon>Nocardia</taxon>
    </lineage>
</organism>
<evidence type="ECO:0000256" key="1">
    <source>
        <dbReference type="SAM" id="MobiDB-lite"/>
    </source>
</evidence>
<gene>
    <name evidence="2" type="ORF">B7C42_01643</name>
</gene>
<accession>A0A231HD25</accession>
<name>A0A231HD25_9NOCA</name>
<reference evidence="2 3" key="1">
    <citation type="submission" date="2017-07" db="EMBL/GenBank/DDBJ databases">
        <title>First draft Genome Sequence of Nocardia cerradoensis isolated from human infection.</title>
        <authorList>
            <person name="Carrasco G."/>
        </authorList>
    </citation>
    <scope>NUCLEOTIDE SEQUENCE [LARGE SCALE GENOMIC DNA]</scope>
    <source>
        <strain evidence="2 3">CNM20130759</strain>
    </source>
</reference>
<dbReference type="RefSeq" id="WP_143859922.1">
    <property type="nucleotide sequence ID" value="NZ_NGAF01000002.1"/>
</dbReference>
<dbReference type="Proteomes" id="UP000215506">
    <property type="component" value="Unassembled WGS sequence"/>
</dbReference>
<evidence type="ECO:0000313" key="2">
    <source>
        <dbReference type="EMBL" id="OXR46668.1"/>
    </source>
</evidence>
<dbReference type="AlphaFoldDB" id="A0A231HD25"/>
<evidence type="ECO:0000313" key="3">
    <source>
        <dbReference type="Proteomes" id="UP000215506"/>
    </source>
</evidence>
<feature type="region of interest" description="Disordered" evidence="1">
    <location>
        <begin position="48"/>
        <end position="114"/>
    </location>
</feature>
<keyword evidence="3" id="KW-1185">Reference proteome</keyword>